<dbReference type="EMBL" id="JAOTPO010000001">
    <property type="protein sequence ID" value="MDE5412089.1"/>
    <property type="molecule type" value="Genomic_DNA"/>
</dbReference>
<comment type="caution">
    <text evidence="4">The sequence shown here is derived from an EMBL/GenBank/DDBJ whole genome shotgun (WGS) entry which is preliminary data.</text>
</comment>
<evidence type="ECO:0000313" key="4">
    <source>
        <dbReference type="EMBL" id="MDE5412089.1"/>
    </source>
</evidence>
<protein>
    <submittedName>
        <fullName evidence="4">TIGR03943 family protein</fullName>
    </submittedName>
</protein>
<sequence length="291" mass="33330">MYFYIHQAIRAIILLSFAGFLFKLHYFDEIAHYINPKYIGFSQVASILFLFLFFIQVPRIWSTKKEEDLHENCGPWGCNHDDAFTNRVTVRNGIIYMIICLPVVTGLLLPAKALDASIAVNRGALMQQQSLNQDIQHDDHGGHFHLHSSHVDEEICLPIEKAEVELFESGNEEHMIVMEKTKFAQQFYAITENAVKVRGREIVMDGFVLKEESLSRNQLFVGRFLITHCVADATVIGFLAETEKEIAIPEGSWVTLKGTFDVSRHGHEEVPIIRVKQLDIIEKPKEPYIYP</sequence>
<feature type="transmembrane region" description="Helical" evidence="1">
    <location>
        <begin position="94"/>
        <end position="111"/>
    </location>
</feature>
<dbReference type="NCBIfam" id="TIGR03943">
    <property type="entry name" value="TIGR03943 family putative permease subunit"/>
    <property type="match status" value="1"/>
</dbReference>
<evidence type="ECO:0000256" key="1">
    <source>
        <dbReference type="SAM" id="Phobius"/>
    </source>
</evidence>
<dbReference type="Proteomes" id="UP001148125">
    <property type="component" value="Unassembled WGS sequence"/>
</dbReference>
<feature type="domain" description="DUF1980" evidence="2">
    <location>
        <begin position="9"/>
        <end position="123"/>
    </location>
</feature>
<keyword evidence="1" id="KW-1133">Transmembrane helix</keyword>
<accession>A0ABT5V9F3</accession>
<reference evidence="4" key="1">
    <citation type="submission" date="2024-05" db="EMBL/GenBank/DDBJ databases">
        <title>Alkalihalobacillus sp. strain MEB203 novel alkaliphilic bacterium from Lonar Lake, India.</title>
        <authorList>
            <person name="Joshi A."/>
            <person name="Thite S."/>
            <person name="Mengade P."/>
        </authorList>
    </citation>
    <scope>NUCLEOTIDE SEQUENCE</scope>
    <source>
        <strain evidence="4">MEB 203</strain>
    </source>
</reference>
<evidence type="ECO:0000259" key="2">
    <source>
        <dbReference type="Pfam" id="PF09323"/>
    </source>
</evidence>
<keyword evidence="1" id="KW-0472">Membrane</keyword>
<dbReference type="RefSeq" id="WP_275116711.1">
    <property type="nucleotide sequence ID" value="NZ_JAOTPO010000001.1"/>
</dbReference>
<gene>
    <name evidence="4" type="ORF">N7Z68_01650</name>
</gene>
<feature type="domain" description="DUF1980" evidence="3">
    <location>
        <begin position="165"/>
        <end position="291"/>
    </location>
</feature>
<dbReference type="InterPro" id="IPR015402">
    <property type="entry name" value="DUF1980"/>
</dbReference>
<evidence type="ECO:0000313" key="5">
    <source>
        <dbReference type="Proteomes" id="UP001148125"/>
    </source>
</evidence>
<feature type="transmembrane region" description="Helical" evidence="1">
    <location>
        <begin position="7"/>
        <end position="26"/>
    </location>
</feature>
<dbReference type="Pfam" id="PF21537">
    <property type="entry name" value="DUF1980_C"/>
    <property type="match status" value="1"/>
</dbReference>
<dbReference type="InterPro" id="IPR048447">
    <property type="entry name" value="DUF1980_C"/>
</dbReference>
<dbReference type="InterPro" id="IPR052955">
    <property type="entry name" value="UPF0703_membrane_permease"/>
</dbReference>
<proteinExistence type="predicted"/>
<evidence type="ECO:0000259" key="3">
    <source>
        <dbReference type="Pfam" id="PF21537"/>
    </source>
</evidence>
<keyword evidence="1" id="KW-0812">Transmembrane</keyword>
<dbReference type="Pfam" id="PF09323">
    <property type="entry name" value="DUF1980"/>
    <property type="match status" value="1"/>
</dbReference>
<keyword evidence="5" id="KW-1185">Reference proteome</keyword>
<organism evidence="4 5">
    <name type="scientific">Alkalihalobacterium chitinilyticum</name>
    <dbReference type="NCBI Taxonomy" id="2980103"/>
    <lineage>
        <taxon>Bacteria</taxon>
        <taxon>Bacillati</taxon>
        <taxon>Bacillota</taxon>
        <taxon>Bacilli</taxon>
        <taxon>Bacillales</taxon>
        <taxon>Bacillaceae</taxon>
        <taxon>Alkalihalobacterium</taxon>
    </lineage>
</organism>
<dbReference type="InterPro" id="IPR048493">
    <property type="entry name" value="DUF1980_N"/>
</dbReference>
<feature type="transmembrane region" description="Helical" evidence="1">
    <location>
        <begin position="38"/>
        <end position="55"/>
    </location>
</feature>
<name>A0ABT5V9F3_9BACI</name>
<dbReference type="PANTHER" id="PTHR40047">
    <property type="entry name" value="UPF0703 PROTEIN YCGQ"/>
    <property type="match status" value="1"/>
</dbReference>
<dbReference type="PANTHER" id="PTHR40047:SF1">
    <property type="entry name" value="UPF0703 PROTEIN YCGQ"/>
    <property type="match status" value="1"/>
</dbReference>